<organism evidence="1">
    <name type="scientific">Rhizophora mucronata</name>
    <name type="common">Asiatic mangrove</name>
    <dbReference type="NCBI Taxonomy" id="61149"/>
    <lineage>
        <taxon>Eukaryota</taxon>
        <taxon>Viridiplantae</taxon>
        <taxon>Streptophyta</taxon>
        <taxon>Embryophyta</taxon>
        <taxon>Tracheophyta</taxon>
        <taxon>Spermatophyta</taxon>
        <taxon>Magnoliopsida</taxon>
        <taxon>eudicotyledons</taxon>
        <taxon>Gunneridae</taxon>
        <taxon>Pentapetalae</taxon>
        <taxon>rosids</taxon>
        <taxon>fabids</taxon>
        <taxon>Malpighiales</taxon>
        <taxon>Rhizophoraceae</taxon>
        <taxon>Rhizophora</taxon>
    </lineage>
</organism>
<evidence type="ECO:0000313" key="1">
    <source>
        <dbReference type="EMBL" id="MBX38711.1"/>
    </source>
</evidence>
<accession>A0A2P2N894</accession>
<sequence length="29" mass="3490">MRMVYPRRNLKWFPFSLIGISKRCNSMAS</sequence>
<dbReference type="EMBL" id="GGEC01058227">
    <property type="protein sequence ID" value="MBX38711.1"/>
    <property type="molecule type" value="Transcribed_RNA"/>
</dbReference>
<name>A0A2P2N894_RHIMU</name>
<protein>
    <submittedName>
        <fullName evidence="1">L-ascorbate oxidase-like</fullName>
    </submittedName>
</protein>
<reference evidence="1" key="1">
    <citation type="submission" date="2018-02" db="EMBL/GenBank/DDBJ databases">
        <title>Rhizophora mucronata_Transcriptome.</title>
        <authorList>
            <person name="Meera S.P."/>
            <person name="Sreeshan A."/>
            <person name="Augustine A."/>
        </authorList>
    </citation>
    <scope>NUCLEOTIDE SEQUENCE</scope>
    <source>
        <tissue evidence="1">Leaf</tissue>
    </source>
</reference>
<proteinExistence type="predicted"/>
<dbReference type="AlphaFoldDB" id="A0A2P2N894"/>